<keyword evidence="3" id="KW-1185">Reference proteome</keyword>
<dbReference type="Proteomes" id="UP000268329">
    <property type="component" value="Chromosome"/>
</dbReference>
<protein>
    <submittedName>
        <fullName evidence="2">Uncharacterized protein</fullName>
    </submittedName>
</protein>
<proteinExistence type="predicted"/>
<dbReference type="KEGG" id="sdd:D9753_20950"/>
<sequence length="93" mass="9406">MPRGARSSGLLPRPLPRRYLPVPAAASGPAPSRPASLGRRHWAAASAGGVIADGVTGADAVMAGRHRDGVTGAHAISDGVIADGCHRARTRPL</sequence>
<name>A0A3G2JEZ4_9ACTN</name>
<dbReference type="AlphaFoldDB" id="A0A3G2JEZ4"/>
<evidence type="ECO:0000313" key="3">
    <source>
        <dbReference type="Proteomes" id="UP000268329"/>
    </source>
</evidence>
<accession>A0A3G2JEZ4</accession>
<feature type="region of interest" description="Disordered" evidence="1">
    <location>
        <begin position="1"/>
        <end position="39"/>
    </location>
</feature>
<dbReference type="EMBL" id="CP033073">
    <property type="protein sequence ID" value="AYN40936.1"/>
    <property type="molecule type" value="Genomic_DNA"/>
</dbReference>
<evidence type="ECO:0000313" key="2">
    <source>
        <dbReference type="EMBL" id="AYN40936.1"/>
    </source>
</evidence>
<feature type="compositionally biased region" description="Low complexity" evidence="1">
    <location>
        <begin position="1"/>
        <end position="36"/>
    </location>
</feature>
<reference evidence="2 3" key="1">
    <citation type="submission" date="2018-10" db="EMBL/GenBank/DDBJ databases">
        <title>The genome of Streptomyces dangxiongensis Z022.</title>
        <authorList>
            <person name="Zhang B."/>
        </authorList>
    </citation>
    <scope>NUCLEOTIDE SEQUENCE [LARGE SCALE GENOMIC DNA]</scope>
    <source>
        <strain evidence="2 3">Z022</strain>
    </source>
</reference>
<evidence type="ECO:0000256" key="1">
    <source>
        <dbReference type="SAM" id="MobiDB-lite"/>
    </source>
</evidence>
<gene>
    <name evidence="2" type="ORF">D9753_20950</name>
</gene>
<organism evidence="2 3">
    <name type="scientific">Streptomyces dangxiongensis</name>
    <dbReference type="NCBI Taxonomy" id="1442032"/>
    <lineage>
        <taxon>Bacteria</taxon>
        <taxon>Bacillati</taxon>
        <taxon>Actinomycetota</taxon>
        <taxon>Actinomycetes</taxon>
        <taxon>Kitasatosporales</taxon>
        <taxon>Streptomycetaceae</taxon>
        <taxon>Streptomyces</taxon>
    </lineage>
</organism>